<organism evidence="2 3">
    <name type="scientific">Aureobasidium melanogenum</name>
    <name type="common">Aureobasidium pullulans var. melanogenum</name>
    <dbReference type="NCBI Taxonomy" id="46634"/>
    <lineage>
        <taxon>Eukaryota</taxon>
        <taxon>Fungi</taxon>
        <taxon>Dikarya</taxon>
        <taxon>Ascomycota</taxon>
        <taxon>Pezizomycotina</taxon>
        <taxon>Dothideomycetes</taxon>
        <taxon>Dothideomycetidae</taxon>
        <taxon>Dothideales</taxon>
        <taxon>Saccotheciaceae</taxon>
        <taxon>Aureobasidium</taxon>
    </lineage>
</organism>
<dbReference type="AlphaFoldDB" id="A0A9P8GPN8"/>
<protein>
    <submittedName>
        <fullName evidence="2">Uncharacterized protein</fullName>
    </submittedName>
</protein>
<reference evidence="2" key="2">
    <citation type="submission" date="2021-08" db="EMBL/GenBank/DDBJ databases">
        <authorList>
            <person name="Gostincar C."/>
            <person name="Sun X."/>
            <person name="Song Z."/>
            <person name="Gunde-Cimerman N."/>
        </authorList>
    </citation>
    <scope>NUCLEOTIDE SEQUENCE</scope>
    <source>
        <strain evidence="2">EXF-8016</strain>
    </source>
</reference>
<feature type="non-terminal residue" evidence="2">
    <location>
        <position position="208"/>
    </location>
</feature>
<sequence length="208" mass="23647">MIDRGKQPIQAVLNSRPLLQPSSLETAHALQIVQSPCVRLWSLDVCMRHLCGSQKPRVDGMTDCDELFFFEFEEKACPSVSTTSHKVRATGAEDHEIKPQPATKMHSQSQHRQTSTSYHMATRRVGRKQHLARWLQHVGLFPLLSSPRPRPFTSKYHCKLFTAIQQNVVETPCRIVSDNLAAHTDSRPLKPASSPMTWFKVLLLRTLQ</sequence>
<name>A0A9P8GPN8_AURME</name>
<evidence type="ECO:0000256" key="1">
    <source>
        <dbReference type="SAM" id="MobiDB-lite"/>
    </source>
</evidence>
<evidence type="ECO:0000313" key="3">
    <source>
        <dbReference type="Proteomes" id="UP000767238"/>
    </source>
</evidence>
<evidence type="ECO:0000313" key="2">
    <source>
        <dbReference type="EMBL" id="KAH0237752.1"/>
    </source>
</evidence>
<proteinExistence type="predicted"/>
<feature type="compositionally biased region" description="Low complexity" evidence="1">
    <location>
        <begin position="106"/>
        <end position="117"/>
    </location>
</feature>
<dbReference type="EMBL" id="JAHFYH010000001">
    <property type="protein sequence ID" value="KAH0237752.1"/>
    <property type="molecule type" value="Genomic_DNA"/>
</dbReference>
<gene>
    <name evidence="2" type="ORF">KCV03_g253</name>
</gene>
<reference evidence="2" key="1">
    <citation type="journal article" date="2021" name="J Fungi (Basel)">
        <title>Virulence traits and population genomics of the black yeast Aureobasidium melanogenum.</title>
        <authorList>
            <person name="Cernosa A."/>
            <person name="Sun X."/>
            <person name="Gostincar C."/>
            <person name="Fang C."/>
            <person name="Gunde-Cimerman N."/>
            <person name="Song Z."/>
        </authorList>
    </citation>
    <scope>NUCLEOTIDE SEQUENCE</scope>
    <source>
        <strain evidence="2">EXF-8016</strain>
    </source>
</reference>
<dbReference type="Proteomes" id="UP000767238">
    <property type="component" value="Unassembled WGS sequence"/>
</dbReference>
<accession>A0A9P8GPN8</accession>
<comment type="caution">
    <text evidence="2">The sequence shown here is derived from an EMBL/GenBank/DDBJ whole genome shotgun (WGS) entry which is preliminary data.</text>
</comment>
<feature type="region of interest" description="Disordered" evidence="1">
    <location>
        <begin position="86"/>
        <end position="117"/>
    </location>
</feature>